<dbReference type="STRING" id="488533.SAMN04487960_101171"/>
<dbReference type="Proteomes" id="UP000199675">
    <property type="component" value="Unassembled WGS sequence"/>
</dbReference>
<dbReference type="SUPFAM" id="SSF158682">
    <property type="entry name" value="TerB-like"/>
    <property type="match status" value="1"/>
</dbReference>
<name>A0A1H2QAI6_9GAMM</name>
<evidence type="ECO:0000256" key="1">
    <source>
        <dbReference type="ARBA" id="ARBA00023186"/>
    </source>
</evidence>
<dbReference type="InterPro" id="IPR029024">
    <property type="entry name" value="TerB-like"/>
</dbReference>
<keyword evidence="1" id="KW-0143">Chaperone</keyword>
<dbReference type="Gene3D" id="1.10.3680.10">
    <property type="entry name" value="TerB-like"/>
    <property type="match status" value="1"/>
</dbReference>
<dbReference type="SUPFAM" id="SSF46565">
    <property type="entry name" value="Chaperone J-domain"/>
    <property type="match status" value="1"/>
</dbReference>
<dbReference type="AlphaFoldDB" id="A0A1H2QAI6"/>
<dbReference type="EMBL" id="FNNE01000001">
    <property type="protein sequence ID" value="SDW04132.1"/>
    <property type="molecule type" value="Genomic_DNA"/>
</dbReference>
<evidence type="ECO:0000313" key="3">
    <source>
        <dbReference type="EMBL" id="SDW04132.1"/>
    </source>
</evidence>
<feature type="domain" description="J" evidence="2">
    <location>
        <begin position="186"/>
        <end position="259"/>
    </location>
</feature>
<gene>
    <name evidence="3" type="ORF">SAMN04487960_101171</name>
</gene>
<dbReference type="InterPro" id="IPR001623">
    <property type="entry name" value="DnaJ_domain"/>
</dbReference>
<proteinExistence type="predicted"/>
<accession>A0A1H2QAI6</accession>
<dbReference type="InterPro" id="IPR036869">
    <property type="entry name" value="J_dom_sf"/>
</dbReference>
<evidence type="ECO:0000313" key="4">
    <source>
        <dbReference type="Proteomes" id="UP000199675"/>
    </source>
</evidence>
<dbReference type="PROSITE" id="PS50076">
    <property type="entry name" value="DNAJ_2"/>
    <property type="match status" value="1"/>
</dbReference>
<keyword evidence="4" id="KW-1185">Reference proteome</keyword>
<dbReference type="RefSeq" id="WP_342707411.1">
    <property type="nucleotide sequence ID" value="NZ_FNNE01000001.1"/>
</dbReference>
<dbReference type="CDD" id="cd06257">
    <property type="entry name" value="DnaJ"/>
    <property type="match status" value="1"/>
</dbReference>
<evidence type="ECO:0000259" key="2">
    <source>
        <dbReference type="PROSITE" id="PS50076"/>
    </source>
</evidence>
<organism evidence="3 4">
    <name type="scientific">Marinobacter mobilis</name>
    <dbReference type="NCBI Taxonomy" id="488533"/>
    <lineage>
        <taxon>Bacteria</taxon>
        <taxon>Pseudomonadati</taxon>
        <taxon>Pseudomonadota</taxon>
        <taxon>Gammaproteobacteria</taxon>
        <taxon>Pseudomonadales</taxon>
        <taxon>Marinobacteraceae</taxon>
        <taxon>Marinobacter</taxon>
    </lineage>
</organism>
<dbReference type="Gene3D" id="1.10.287.110">
    <property type="entry name" value="DnaJ domain"/>
    <property type="match status" value="1"/>
</dbReference>
<reference evidence="3 4" key="1">
    <citation type="submission" date="2016-10" db="EMBL/GenBank/DDBJ databases">
        <authorList>
            <person name="de Groot N.N."/>
        </authorList>
    </citation>
    <scope>NUCLEOTIDE SEQUENCE [LARGE SCALE GENOMIC DNA]</scope>
    <source>
        <strain evidence="3 4">CGMCC 1.7059</strain>
    </source>
</reference>
<sequence length="259" mass="29535">MMRERFELPLPPRLESAVGELLDNLSACDHQASKLLARTGLPRWCRASLFFFLGYIAKAEGRVTEADIAFTESLIKSLKLSPRQRQRAIHQFQKGKQAQTLPAMKAIRLRLSQHWSPTQALKVAACLCHAAQLHGKPGKPRRHRCEDAVDYLGLDIRVVEDMLDSYACKAWPYQPENLPQPTNYEEACKVLGITRRDSLKSIKQTYRKRVSSCHPDKLPRGISATDLAKAKERLLRYQQSWDIVRKRHQASQAAPGRDQ</sequence>
<protein>
    <submittedName>
        <fullName evidence="3">DnaJ like chaperone protein</fullName>
    </submittedName>
</protein>